<evidence type="ECO:0000256" key="4">
    <source>
        <dbReference type="ARBA" id="ARBA00022827"/>
    </source>
</evidence>
<protein>
    <recommendedName>
        <fullName evidence="2">thiol oxidase</fullName>
        <ecNumber evidence="2">1.8.3.2</ecNumber>
    </recommendedName>
</protein>
<dbReference type="InterPro" id="IPR017905">
    <property type="entry name" value="ERV/ALR_sulphydryl_oxidase"/>
</dbReference>
<dbReference type="InterPro" id="IPR036774">
    <property type="entry name" value="ERV/ALR_sulphydryl_oxid_sf"/>
</dbReference>
<evidence type="ECO:0000313" key="8">
    <source>
        <dbReference type="EMBL" id="QHT28328.1"/>
    </source>
</evidence>
<evidence type="ECO:0000256" key="1">
    <source>
        <dbReference type="ARBA" id="ARBA00001974"/>
    </source>
</evidence>
<sequence length="152" mass="18685">MQKWGPITWALFHTMAEKIKNEKFNSHFPQLWKHFTRICNSLPCPYCSEHATTYLRRYKVTQFHNKQVFKKLIHQFHNEVNANTKKQPYNIDILETYKKENLSQVFNNFITEWNYQMNQKNMNLIAHNFIRKQTIKDFHLWFYSNLDIFDFS</sequence>
<proteinExistence type="predicted"/>
<comment type="cofactor">
    <cofactor evidence="1">
        <name>FAD</name>
        <dbReference type="ChEBI" id="CHEBI:57692"/>
    </cofactor>
</comment>
<evidence type="ECO:0000256" key="2">
    <source>
        <dbReference type="ARBA" id="ARBA00012512"/>
    </source>
</evidence>
<dbReference type="Gene3D" id="1.20.120.310">
    <property type="entry name" value="ERV/ALR sulfhydryl oxidase domain"/>
    <property type="match status" value="1"/>
</dbReference>
<keyword evidence="3" id="KW-0285">Flavoprotein</keyword>
<dbReference type="PROSITE" id="PS51324">
    <property type="entry name" value="ERV_ALR"/>
    <property type="match status" value="1"/>
</dbReference>
<dbReference type="SUPFAM" id="SSF69000">
    <property type="entry name" value="FAD-dependent thiol oxidase"/>
    <property type="match status" value="1"/>
</dbReference>
<feature type="domain" description="ERV/ALR sulfhydryl oxidase" evidence="7">
    <location>
        <begin position="1"/>
        <end position="100"/>
    </location>
</feature>
<reference evidence="8" key="1">
    <citation type="journal article" date="2020" name="Nature">
        <title>Giant virus diversity and host interactions through global metagenomics.</title>
        <authorList>
            <person name="Schulz F."/>
            <person name="Roux S."/>
            <person name="Paez-Espino D."/>
            <person name="Jungbluth S."/>
            <person name="Walsh D.A."/>
            <person name="Denef V.J."/>
            <person name="McMahon K.D."/>
            <person name="Konstantinidis K.T."/>
            <person name="Eloe-Fadrosh E.A."/>
            <person name="Kyrpides N.C."/>
            <person name="Woyke T."/>
        </authorList>
    </citation>
    <scope>NUCLEOTIDE SEQUENCE</scope>
    <source>
        <strain evidence="8">GVMAG-M-3300001348-25</strain>
    </source>
</reference>
<dbReference type="AlphaFoldDB" id="A0A6C0EH95"/>
<evidence type="ECO:0000256" key="5">
    <source>
        <dbReference type="ARBA" id="ARBA00023002"/>
    </source>
</evidence>
<evidence type="ECO:0000256" key="6">
    <source>
        <dbReference type="ARBA" id="ARBA00023157"/>
    </source>
</evidence>
<keyword evidence="6" id="KW-1015">Disulfide bond</keyword>
<evidence type="ECO:0000256" key="3">
    <source>
        <dbReference type="ARBA" id="ARBA00022630"/>
    </source>
</evidence>
<dbReference type="GO" id="GO:0016972">
    <property type="term" value="F:thiol oxidase activity"/>
    <property type="evidence" value="ECO:0007669"/>
    <property type="project" value="UniProtKB-EC"/>
</dbReference>
<evidence type="ECO:0000259" key="7">
    <source>
        <dbReference type="PROSITE" id="PS51324"/>
    </source>
</evidence>
<accession>A0A6C0EH95</accession>
<keyword evidence="4" id="KW-0274">FAD</keyword>
<name>A0A6C0EH95_9ZZZZ</name>
<organism evidence="8">
    <name type="scientific">viral metagenome</name>
    <dbReference type="NCBI Taxonomy" id="1070528"/>
    <lineage>
        <taxon>unclassified sequences</taxon>
        <taxon>metagenomes</taxon>
        <taxon>organismal metagenomes</taxon>
    </lineage>
</organism>
<keyword evidence="5" id="KW-0560">Oxidoreductase</keyword>
<dbReference type="Pfam" id="PF04777">
    <property type="entry name" value="Evr1_Alr"/>
    <property type="match status" value="1"/>
</dbReference>
<dbReference type="EMBL" id="MN738855">
    <property type="protein sequence ID" value="QHT28328.1"/>
    <property type="molecule type" value="Genomic_DNA"/>
</dbReference>
<dbReference type="EC" id="1.8.3.2" evidence="2"/>